<name>A0ABV3RD08_9SPHN</name>
<keyword evidence="1" id="KW-0328">Glycosyltransferase</keyword>
<dbReference type="PANTHER" id="PTHR30160">
    <property type="entry name" value="TETRAACYLDISACCHARIDE 4'-KINASE-RELATED"/>
    <property type="match status" value="1"/>
</dbReference>
<comment type="caution">
    <text evidence="3">The sequence shown here is derived from an EMBL/GenBank/DDBJ whole genome shotgun (WGS) entry which is preliminary data.</text>
</comment>
<evidence type="ECO:0000313" key="3">
    <source>
        <dbReference type="EMBL" id="MEW9855365.1"/>
    </source>
</evidence>
<keyword evidence="4" id="KW-1185">Reference proteome</keyword>
<protein>
    <submittedName>
        <fullName evidence="3">Glycosyltransferase family 9 protein</fullName>
    </submittedName>
</protein>
<dbReference type="InterPro" id="IPR051199">
    <property type="entry name" value="LPS_LOS_Heptosyltrfase"/>
</dbReference>
<gene>
    <name evidence="3" type="ORF">ABUH87_09305</name>
</gene>
<evidence type="ECO:0000256" key="2">
    <source>
        <dbReference type="ARBA" id="ARBA00022679"/>
    </source>
</evidence>
<sequence>MPSLVSPVMQAVEPIVVRPSDSALLQKQWVEATRRGNHEEAWRLCTEQAYRRSAKECDDPNLPYHQRWVWDLSDLEGRQVLVRCYHGLGDTIQFLRFVPELRRIAATVTLEIQPRLIPLLSPELADRIIPFDPACPLGAAERNVEIMELSFALRVPPSACAPPYLQVDPAKLPPGTIGLCATSGDWDNERSIPAQLLAPLCDGRPCITLDSSRSPLPVQNPLGCPFDMIETARLVAGCSLVVTVDTMIAHLAGALGVPVWVLLKHEPDWRWAPETKQSEWYPSAQLYAQPRPGDWLAVVDAVVRDLDQLFPVHRSPVDESDRMSARARLMGRTGRQDHHPADQV</sequence>
<keyword evidence="2" id="KW-0808">Transferase</keyword>
<accession>A0ABV3RD08</accession>
<evidence type="ECO:0000313" key="4">
    <source>
        <dbReference type="Proteomes" id="UP001556118"/>
    </source>
</evidence>
<evidence type="ECO:0000256" key="1">
    <source>
        <dbReference type="ARBA" id="ARBA00022676"/>
    </source>
</evidence>
<dbReference type="Pfam" id="PF01075">
    <property type="entry name" value="Glyco_transf_9"/>
    <property type="match status" value="1"/>
</dbReference>
<proteinExistence type="predicted"/>
<dbReference type="Proteomes" id="UP001556118">
    <property type="component" value="Unassembled WGS sequence"/>
</dbReference>
<dbReference type="EMBL" id="JBFNXR010000031">
    <property type="protein sequence ID" value="MEW9855365.1"/>
    <property type="molecule type" value="Genomic_DNA"/>
</dbReference>
<dbReference type="InterPro" id="IPR002201">
    <property type="entry name" value="Glyco_trans_9"/>
</dbReference>
<organism evidence="3 4">
    <name type="scientific">Novosphingobium rhizovicinum</name>
    <dbReference type="NCBI Taxonomy" id="3228928"/>
    <lineage>
        <taxon>Bacteria</taxon>
        <taxon>Pseudomonadati</taxon>
        <taxon>Pseudomonadota</taxon>
        <taxon>Alphaproteobacteria</taxon>
        <taxon>Sphingomonadales</taxon>
        <taxon>Sphingomonadaceae</taxon>
        <taxon>Novosphingobium</taxon>
    </lineage>
</organism>
<dbReference type="Gene3D" id="3.40.50.2000">
    <property type="entry name" value="Glycogen Phosphorylase B"/>
    <property type="match status" value="1"/>
</dbReference>
<dbReference type="RefSeq" id="WP_367772792.1">
    <property type="nucleotide sequence ID" value="NZ_JBFNXR010000031.1"/>
</dbReference>
<reference evidence="3 4" key="1">
    <citation type="submission" date="2024-06" db="EMBL/GenBank/DDBJ databases">
        <title>Novosphingobium rhizovicinus M1R2S20.</title>
        <authorList>
            <person name="Sun J.-Q."/>
        </authorList>
    </citation>
    <scope>NUCLEOTIDE SEQUENCE [LARGE SCALE GENOMIC DNA]</scope>
    <source>
        <strain evidence="3 4">M1R2S20</strain>
    </source>
</reference>
<dbReference type="SUPFAM" id="SSF53756">
    <property type="entry name" value="UDP-Glycosyltransferase/glycogen phosphorylase"/>
    <property type="match status" value="1"/>
</dbReference>